<dbReference type="Proteomes" id="UP000619033">
    <property type="component" value="Unassembled WGS sequence"/>
</dbReference>
<organism evidence="1 2">
    <name type="scientific">Fuscibacter oryzae</name>
    <dbReference type="NCBI Taxonomy" id="2803939"/>
    <lineage>
        <taxon>Bacteria</taxon>
        <taxon>Pseudomonadati</taxon>
        <taxon>Pseudomonadota</taxon>
        <taxon>Alphaproteobacteria</taxon>
        <taxon>Rhodobacterales</taxon>
        <taxon>Paracoccaceae</taxon>
        <taxon>Fuscibacter</taxon>
    </lineage>
</organism>
<sequence>MPYPASSLAKVADAPDRDGWLEAIEELTEDEGYIHPLGAKHWAFFTDEGRDLLVTFETIDSVRARAGQMPFGHDVAVRNGWSQLCLISDGDTWFRDPAVYRFFDRQVDDAFFEDFNRVLFYGVGPGGYAACAFALTAPGSRVLALAPHATQNPVQASWDHRYPAARLLDFTSRYGYAPDMTEGCGHVTLMLDPTVDDDAMHAALFRAPWVTRLSTRYLGDRIEPALTRLGLLPDFVEMAMAGRLSESSFGKLWRKRRNFGPYLHALLDRTESRGHETLALMVCKSVVTRLKAPRFIRRMERMMKARADKTTPAPAEADQPG</sequence>
<gene>
    <name evidence="1" type="ORF">JI744_06315</name>
</gene>
<accession>A0A8J7SVD4</accession>
<evidence type="ECO:0000313" key="1">
    <source>
        <dbReference type="EMBL" id="MBL4927714.1"/>
    </source>
</evidence>
<comment type="caution">
    <text evidence="1">The sequence shown here is derived from an EMBL/GenBank/DDBJ whole genome shotgun (WGS) entry which is preliminary data.</text>
</comment>
<reference evidence="1" key="1">
    <citation type="submission" date="2021-01" db="EMBL/GenBank/DDBJ databases">
        <title>Genome seq and assembly of Tabrizicola sp. KVB23.</title>
        <authorList>
            <person name="Chhetri G."/>
        </authorList>
    </citation>
    <scope>NUCLEOTIDE SEQUENCE</scope>
    <source>
        <strain evidence="1">KVB23</strain>
    </source>
</reference>
<protein>
    <submittedName>
        <fullName evidence="1">Phosphoadenosine phosphosulfate reductase</fullName>
    </submittedName>
</protein>
<name>A0A8J7SVD4_9RHOB</name>
<dbReference type="EMBL" id="JAESVP010000003">
    <property type="protein sequence ID" value="MBL4927714.1"/>
    <property type="molecule type" value="Genomic_DNA"/>
</dbReference>
<evidence type="ECO:0000313" key="2">
    <source>
        <dbReference type="Proteomes" id="UP000619033"/>
    </source>
</evidence>
<keyword evidence="2" id="KW-1185">Reference proteome</keyword>
<dbReference type="AlphaFoldDB" id="A0A8J7SVD4"/>
<proteinExistence type="predicted"/>
<dbReference type="RefSeq" id="WP_202658865.1">
    <property type="nucleotide sequence ID" value="NZ_JAESVP010000003.1"/>
</dbReference>